<evidence type="ECO:0000256" key="1">
    <source>
        <dbReference type="ARBA" id="ARBA00004123"/>
    </source>
</evidence>
<evidence type="ECO:0000256" key="2">
    <source>
        <dbReference type="ARBA" id="ARBA00004496"/>
    </source>
</evidence>
<dbReference type="RefSeq" id="XP_004338220.1">
    <property type="nucleotide sequence ID" value="XM_004338172.1"/>
</dbReference>
<name>L8GTG5_ACACF</name>
<dbReference type="InterPro" id="IPR056516">
    <property type="entry name" value="INTS7_N"/>
</dbReference>
<dbReference type="GO" id="GO:0032039">
    <property type="term" value="C:integrator complex"/>
    <property type="evidence" value="ECO:0007669"/>
    <property type="project" value="InterPro"/>
</dbReference>
<dbReference type="EMBL" id="KB008006">
    <property type="protein sequence ID" value="ELR16207.1"/>
    <property type="molecule type" value="Genomic_DNA"/>
</dbReference>
<reference evidence="8 9" key="1">
    <citation type="journal article" date="2013" name="Genome Biol.">
        <title>Genome of Acanthamoeba castellanii highlights extensive lateral gene transfer and early evolution of tyrosine kinase signaling.</title>
        <authorList>
            <person name="Clarke M."/>
            <person name="Lohan A.J."/>
            <person name="Liu B."/>
            <person name="Lagkouvardos I."/>
            <person name="Roy S."/>
            <person name="Zafar N."/>
            <person name="Bertelli C."/>
            <person name="Schilde C."/>
            <person name="Kianianmomeni A."/>
            <person name="Burglin T.R."/>
            <person name="Frech C."/>
            <person name="Turcotte B."/>
            <person name="Kopec K.O."/>
            <person name="Synnott J.M."/>
            <person name="Choo C."/>
            <person name="Paponov I."/>
            <person name="Finkler A."/>
            <person name="Soon Heng Tan C."/>
            <person name="Hutchins A.P."/>
            <person name="Weinmeier T."/>
            <person name="Rattei T."/>
            <person name="Chu J.S."/>
            <person name="Gimenez G."/>
            <person name="Irimia M."/>
            <person name="Rigden D.J."/>
            <person name="Fitzpatrick D.A."/>
            <person name="Lorenzo-Morales J."/>
            <person name="Bateman A."/>
            <person name="Chiu C.H."/>
            <person name="Tang P."/>
            <person name="Hegemann P."/>
            <person name="Fromm H."/>
            <person name="Raoult D."/>
            <person name="Greub G."/>
            <person name="Miranda-Saavedra D."/>
            <person name="Chen N."/>
            <person name="Nash P."/>
            <person name="Ginger M.L."/>
            <person name="Horn M."/>
            <person name="Schaap P."/>
            <person name="Caler L."/>
            <person name="Loftus B."/>
        </authorList>
    </citation>
    <scope>NUCLEOTIDE SEQUENCE [LARGE SCALE GENOMIC DNA]</scope>
    <source>
        <strain evidence="8 9">Neff</strain>
    </source>
</reference>
<evidence type="ECO:0000259" key="6">
    <source>
        <dbReference type="Pfam" id="PF24436"/>
    </source>
</evidence>
<proteinExistence type="inferred from homology"/>
<gene>
    <name evidence="8" type="ORF">ACA1_178760</name>
</gene>
<dbReference type="InterPro" id="IPR033060">
    <property type="entry name" value="INTS7"/>
</dbReference>
<keyword evidence="5" id="KW-0539">Nucleus</keyword>
<dbReference type="GO" id="GO:0034472">
    <property type="term" value="P:snRNA 3'-end processing"/>
    <property type="evidence" value="ECO:0007669"/>
    <property type="project" value="TreeGrafter"/>
</dbReference>
<dbReference type="GeneID" id="14916874"/>
<dbReference type="PANTHER" id="PTHR13322:SF2">
    <property type="entry name" value="INTEGRATOR COMPLEX SUBUNIT 7"/>
    <property type="match status" value="1"/>
</dbReference>
<dbReference type="SUPFAM" id="SSF48371">
    <property type="entry name" value="ARM repeat"/>
    <property type="match status" value="1"/>
</dbReference>
<dbReference type="Pfam" id="PF24437">
    <property type="entry name" value="INTS7_HB"/>
    <property type="match status" value="1"/>
</dbReference>
<keyword evidence="4" id="KW-0963">Cytoplasm</keyword>
<sequence>MELDRGLRSPRTSDQCEAIFFFARLISTYPWPIIVNTAALKLADLFRNSNNFVRHAVCEALRQCEPVLTAQVLNVDEVLRRIQSVLTSNDPVARAITLRTLCGMPNLVADRLDVHHAIRDCWSSTHALEREAVLWAMDRVSARSPTFAWGVLERLAEMVHGLNAAPRDKMKLVHMLRRMHHDPAMAQQSRAICEELLEDYPGRAFTVTVLDALTELALRSRLEASSQSAFLLHRLESDPRLAIKLTCLRCLRKLAPTAGAHSALSLQPLARLIHGSPYSLVRRNVLLLLVRISSLHAMEEAHDWDQVATACEVLTNACTHASSSPPPTPDPAHPAFGLMVVLAARLAVWSLPEEKRPAAELRVVRSFTQCLVRLLKWQPALAPTLAAALVPILPRAPKEAVRYLAQSVLECARASKQAVRPHIRDLAAYLNHAVDTHAPLGAVFRALLMACSAAEAQELAAPVVARLADSGRYWDCFLSARAALALGHPALAAPVFRDLAPRVESESLYSWLRALCSLCRAEAALSSASQQPSTGGGASPLPDAVLGSFYHALTALQASGVGGSQGHSKRGKGFQQAFVHLRTEFLEGAFRLLTCLRELPLAPFAYPSAEEVAAGRFHLLSEQAGRCAASLRNTALAYAHLARCQFDIDDLSLATLQAQQEVAQSAAWAASQLARELNPQATAPQPSIARSTAGTQILTPNAYTATLRKLCVGVSTKASDAWDGWAERLGAFLRQVVGLPCAYPPFFFQARPATDIKLAVSATVGEGVASTGGKQGVVVRLTGLLSQPPSAKRTVSHVEVTVVMRKAHHGKSADKGGEERKMQVQMALEHKSSFAGTTVVELWGPAHYSVSLGSTLTLTDTLHARWLHSAVPPRPVLLNVPPARHS</sequence>
<evidence type="ECO:0000313" key="9">
    <source>
        <dbReference type="Proteomes" id="UP000011083"/>
    </source>
</evidence>
<dbReference type="OMA" id="CMSMIIA"/>
<dbReference type="STRING" id="1257118.L8GTG5"/>
<protein>
    <recommendedName>
        <fullName evidence="10">Integrator complex subunit 7</fullName>
    </recommendedName>
</protein>
<keyword evidence="9" id="KW-1185">Reference proteome</keyword>
<evidence type="ECO:0000313" key="8">
    <source>
        <dbReference type="EMBL" id="ELR16207.1"/>
    </source>
</evidence>
<comment type="subcellular location">
    <subcellularLocation>
        <location evidence="2">Cytoplasm</location>
    </subcellularLocation>
    <subcellularLocation>
        <location evidence="1">Nucleus</location>
    </subcellularLocation>
</comment>
<dbReference type="KEGG" id="acan:ACA1_178760"/>
<comment type="similarity">
    <text evidence="3">Belongs to the Integrator subunit 7 family.</text>
</comment>
<evidence type="ECO:0008006" key="10">
    <source>
        <dbReference type="Google" id="ProtNLM"/>
    </source>
</evidence>
<evidence type="ECO:0000256" key="3">
    <source>
        <dbReference type="ARBA" id="ARBA00008565"/>
    </source>
</evidence>
<dbReference type="AlphaFoldDB" id="L8GTG5"/>
<accession>L8GTG5</accession>
<dbReference type="InterPro" id="IPR016024">
    <property type="entry name" value="ARM-type_fold"/>
</dbReference>
<dbReference type="VEuPathDB" id="AmoebaDB:ACA1_178760"/>
<organism evidence="8 9">
    <name type="scientific">Acanthamoeba castellanii (strain ATCC 30010 / Neff)</name>
    <dbReference type="NCBI Taxonomy" id="1257118"/>
    <lineage>
        <taxon>Eukaryota</taxon>
        <taxon>Amoebozoa</taxon>
        <taxon>Discosea</taxon>
        <taxon>Longamoebia</taxon>
        <taxon>Centramoebida</taxon>
        <taxon>Acanthamoebidae</taxon>
        <taxon>Acanthamoeba</taxon>
    </lineage>
</organism>
<evidence type="ECO:0000259" key="7">
    <source>
        <dbReference type="Pfam" id="PF24437"/>
    </source>
</evidence>
<feature type="domain" description="Integrator complex subunit 7 N-terminal" evidence="6">
    <location>
        <begin position="1"/>
        <end position="488"/>
    </location>
</feature>
<evidence type="ECO:0000256" key="4">
    <source>
        <dbReference type="ARBA" id="ARBA00022490"/>
    </source>
</evidence>
<dbReference type="InterPro" id="IPR056517">
    <property type="entry name" value="INTS7_HB"/>
</dbReference>
<evidence type="ECO:0000256" key="5">
    <source>
        <dbReference type="ARBA" id="ARBA00023242"/>
    </source>
</evidence>
<dbReference type="PANTHER" id="PTHR13322">
    <property type="entry name" value="C1ORF73 PROTEIN"/>
    <property type="match status" value="1"/>
</dbReference>
<feature type="domain" description="Integrator complex subunit 7 helical bundle" evidence="7">
    <location>
        <begin position="491"/>
        <end position="663"/>
    </location>
</feature>
<dbReference type="GO" id="GO:0005737">
    <property type="term" value="C:cytoplasm"/>
    <property type="evidence" value="ECO:0007669"/>
    <property type="project" value="UniProtKB-SubCell"/>
</dbReference>
<dbReference type="OrthoDB" id="19459at2759"/>
<dbReference type="Pfam" id="PF24436">
    <property type="entry name" value="INTS7_N"/>
    <property type="match status" value="1"/>
</dbReference>
<dbReference type="Proteomes" id="UP000011083">
    <property type="component" value="Unassembled WGS sequence"/>
</dbReference>